<evidence type="ECO:0000256" key="1">
    <source>
        <dbReference type="SAM" id="MobiDB-lite"/>
    </source>
</evidence>
<feature type="region of interest" description="Disordered" evidence="1">
    <location>
        <begin position="91"/>
        <end position="117"/>
    </location>
</feature>
<accession>A0AAN6K2Y4</accession>
<proteinExistence type="predicted"/>
<keyword evidence="4" id="KW-1185">Reference proteome</keyword>
<feature type="signal peptide" evidence="2">
    <location>
        <begin position="1"/>
        <end position="18"/>
    </location>
</feature>
<feature type="compositionally biased region" description="Low complexity" evidence="1">
    <location>
        <begin position="93"/>
        <end position="110"/>
    </location>
</feature>
<evidence type="ECO:0000313" key="3">
    <source>
        <dbReference type="EMBL" id="KAK0964721.1"/>
    </source>
</evidence>
<dbReference type="Proteomes" id="UP001175353">
    <property type="component" value="Unassembled WGS sequence"/>
</dbReference>
<comment type="caution">
    <text evidence="3">The sequence shown here is derived from an EMBL/GenBank/DDBJ whole genome shotgun (WGS) entry which is preliminary data.</text>
</comment>
<keyword evidence="2" id="KW-0732">Signal</keyword>
<evidence type="ECO:0000256" key="2">
    <source>
        <dbReference type="SAM" id="SignalP"/>
    </source>
</evidence>
<organism evidence="3 4">
    <name type="scientific">Friedmanniomyces endolithicus</name>
    <dbReference type="NCBI Taxonomy" id="329885"/>
    <lineage>
        <taxon>Eukaryota</taxon>
        <taxon>Fungi</taxon>
        <taxon>Dikarya</taxon>
        <taxon>Ascomycota</taxon>
        <taxon>Pezizomycotina</taxon>
        <taxon>Dothideomycetes</taxon>
        <taxon>Dothideomycetidae</taxon>
        <taxon>Mycosphaerellales</taxon>
        <taxon>Teratosphaeriaceae</taxon>
        <taxon>Friedmanniomyces</taxon>
    </lineage>
</organism>
<gene>
    <name evidence="3" type="ORF">LTR91_018325</name>
</gene>
<protein>
    <recommendedName>
        <fullName evidence="5">Carbohydrate-binding module family 19 domain-containing protein</fullName>
    </recommendedName>
</protein>
<name>A0AAN6K2Y4_9PEZI</name>
<dbReference type="AlphaFoldDB" id="A0AAN6K2Y4"/>
<sequence>MKTQFLALATLSWAFATALPFDTTNTTTTNGPSNFSSSAATAPYPNPYYTGYSSFPSGIFPTGVFPTGVFPTGVFPTGVFPTGVFPSGYPTMPNNTSKTAPPNATTPTETDYSPSAVVPTSTGVTCSPNGELVCNGLNEFGLCNWGRVAWQPVAPGTACVNGAITWASDYPHARWVDG</sequence>
<reference evidence="3" key="1">
    <citation type="submission" date="2023-06" db="EMBL/GenBank/DDBJ databases">
        <title>Black Yeasts Isolated from many extreme environments.</title>
        <authorList>
            <person name="Coleine C."/>
            <person name="Stajich J.E."/>
            <person name="Selbmann L."/>
        </authorList>
    </citation>
    <scope>NUCLEOTIDE SEQUENCE</scope>
    <source>
        <strain evidence="3">CCFEE 5200</strain>
    </source>
</reference>
<dbReference type="EMBL" id="JAUJLE010000255">
    <property type="protein sequence ID" value="KAK0964721.1"/>
    <property type="molecule type" value="Genomic_DNA"/>
</dbReference>
<evidence type="ECO:0008006" key="5">
    <source>
        <dbReference type="Google" id="ProtNLM"/>
    </source>
</evidence>
<feature type="chain" id="PRO_5043054943" description="Carbohydrate-binding module family 19 domain-containing protein" evidence="2">
    <location>
        <begin position="19"/>
        <end position="178"/>
    </location>
</feature>
<evidence type="ECO:0000313" key="4">
    <source>
        <dbReference type="Proteomes" id="UP001175353"/>
    </source>
</evidence>